<comment type="subunit">
    <text evidence="6">Component of the proteasome complex.</text>
</comment>
<proteinExistence type="inferred from homology"/>
<dbReference type="InterPro" id="IPR016050">
    <property type="entry name" value="Proteasome_bsu_CS"/>
</dbReference>
<evidence type="ECO:0000313" key="7">
    <source>
        <dbReference type="EMBL" id="ROT71432.1"/>
    </source>
</evidence>
<dbReference type="GO" id="GO:0043161">
    <property type="term" value="P:proteasome-mediated ubiquitin-dependent protein catabolic process"/>
    <property type="evidence" value="ECO:0007669"/>
    <property type="project" value="InterPro"/>
</dbReference>
<evidence type="ECO:0000256" key="1">
    <source>
        <dbReference type="ARBA" id="ARBA00022490"/>
    </source>
</evidence>
<protein>
    <recommendedName>
        <fullName evidence="6">Proteasome subunit beta</fullName>
    </recommendedName>
</protein>
<dbReference type="GO" id="GO:0019774">
    <property type="term" value="C:proteasome core complex, beta-subunit complex"/>
    <property type="evidence" value="ECO:0007669"/>
    <property type="project" value="InterPro"/>
</dbReference>
<gene>
    <name evidence="7" type="ORF">C7M84_010250</name>
</gene>
<keyword evidence="1 6" id="KW-0963">Cytoplasm</keyword>
<dbReference type="Proteomes" id="UP000283509">
    <property type="component" value="Unassembled WGS sequence"/>
</dbReference>
<comment type="subunit">
    <text evidence="5">The 26S proteasome consists of a 20S proteasome core and two 19S regulatory subunits. The 20S proteasome core is composed of 28 subunits that are arranged in four stacked rings, resulting in a barrel-shaped structure. The two end rings are each formed by seven alpha subunits, and the two central rings are each formed by seven beta subunits. The catalytic chamber with the active sites is on the inside of the barrel.</text>
</comment>
<evidence type="ECO:0000256" key="3">
    <source>
        <dbReference type="ARBA" id="ARBA00023242"/>
    </source>
</evidence>
<reference evidence="7 8" key="1">
    <citation type="submission" date="2018-04" db="EMBL/GenBank/DDBJ databases">
        <authorList>
            <person name="Zhang X."/>
            <person name="Yuan J."/>
            <person name="Li F."/>
            <person name="Xiang J."/>
        </authorList>
    </citation>
    <scope>NUCLEOTIDE SEQUENCE [LARGE SCALE GENOMIC DNA]</scope>
    <source>
        <tissue evidence="7">Muscle</tissue>
    </source>
</reference>
<keyword evidence="3 6" id="KW-0539">Nucleus</keyword>
<comment type="similarity">
    <text evidence="6">Belongs to the peptidase T1B family.</text>
</comment>
<dbReference type="FunFam" id="3.60.20.10:FF:000003">
    <property type="entry name" value="Proteasome subunit beta type-3"/>
    <property type="match status" value="1"/>
</dbReference>
<accession>A0A3R7NZW3</accession>
<evidence type="ECO:0000313" key="8">
    <source>
        <dbReference type="Proteomes" id="UP000283509"/>
    </source>
</evidence>
<dbReference type="SUPFAM" id="SSF56235">
    <property type="entry name" value="N-terminal nucleophile aminohydrolases (Ntn hydrolases)"/>
    <property type="match status" value="1"/>
</dbReference>
<evidence type="ECO:0000256" key="2">
    <source>
        <dbReference type="ARBA" id="ARBA00022942"/>
    </source>
</evidence>
<comment type="subcellular location">
    <subcellularLocation>
        <location evidence="6">Cytoplasm</location>
    </subcellularLocation>
    <subcellularLocation>
        <location evidence="6">Nucleus</location>
    </subcellularLocation>
</comment>
<dbReference type="PROSITE" id="PS00854">
    <property type="entry name" value="PROTEASOME_BETA_1"/>
    <property type="match status" value="1"/>
</dbReference>
<dbReference type="GO" id="GO:0005737">
    <property type="term" value="C:cytoplasm"/>
    <property type="evidence" value="ECO:0007669"/>
    <property type="project" value="UniProtKB-SubCell"/>
</dbReference>
<dbReference type="PANTHER" id="PTHR32194:SF10">
    <property type="entry name" value="PROTEASOME SUBUNIT BETA TYPE-3"/>
    <property type="match status" value="1"/>
</dbReference>
<dbReference type="OrthoDB" id="204949at2759"/>
<keyword evidence="2 6" id="KW-0647">Proteasome</keyword>
<dbReference type="InterPro" id="IPR029055">
    <property type="entry name" value="Ntn_hydrolases_N"/>
</dbReference>
<dbReference type="AlphaFoldDB" id="A0A3R7NZW3"/>
<comment type="function">
    <text evidence="4">Non-catalytic component of the proteasome, a multicatalytic proteinase complex which is characterized by its ability to cleave peptides with Arg, Phe, Tyr, Leu, and Glu adjacent to the leaving group at neutral or slightly basic pH. The proteasome has an ATP-dependent proteolytic activity.</text>
</comment>
<dbReference type="InterPro" id="IPR001353">
    <property type="entry name" value="Proteasome_sua/b"/>
</dbReference>
<evidence type="ECO:0000256" key="4">
    <source>
        <dbReference type="ARBA" id="ARBA00024953"/>
    </source>
</evidence>
<keyword evidence="8" id="KW-1185">Reference proteome</keyword>
<dbReference type="InterPro" id="IPR033811">
    <property type="entry name" value="Proteasome_beta_3"/>
</dbReference>
<dbReference type="PANTHER" id="PTHR32194">
    <property type="entry name" value="METALLOPROTEASE TLDD"/>
    <property type="match status" value="1"/>
</dbReference>
<dbReference type="Gene3D" id="3.60.20.10">
    <property type="entry name" value="Glutamine Phosphoribosylpyrophosphate, subunit 1, domain 1"/>
    <property type="match status" value="1"/>
</dbReference>
<evidence type="ECO:0000256" key="5">
    <source>
        <dbReference type="ARBA" id="ARBA00026071"/>
    </source>
</evidence>
<comment type="caution">
    <text evidence="7">The sequence shown here is derived from an EMBL/GenBank/DDBJ whole genome shotgun (WGS) entry which is preliminary data.</text>
</comment>
<organism evidence="7 8">
    <name type="scientific">Penaeus vannamei</name>
    <name type="common">Whiteleg shrimp</name>
    <name type="synonym">Litopenaeus vannamei</name>
    <dbReference type="NCBI Taxonomy" id="6689"/>
    <lineage>
        <taxon>Eukaryota</taxon>
        <taxon>Metazoa</taxon>
        <taxon>Ecdysozoa</taxon>
        <taxon>Arthropoda</taxon>
        <taxon>Crustacea</taxon>
        <taxon>Multicrustacea</taxon>
        <taxon>Malacostraca</taxon>
        <taxon>Eumalacostraca</taxon>
        <taxon>Eucarida</taxon>
        <taxon>Decapoda</taxon>
        <taxon>Dendrobranchiata</taxon>
        <taxon>Penaeoidea</taxon>
        <taxon>Penaeidae</taxon>
        <taxon>Penaeus</taxon>
    </lineage>
</organism>
<dbReference type="CDD" id="cd03759">
    <property type="entry name" value="proteasome_beta_type_3"/>
    <property type="match status" value="1"/>
</dbReference>
<dbReference type="PROSITE" id="PS51476">
    <property type="entry name" value="PROTEASOME_BETA_2"/>
    <property type="match status" value="1"/>
</dbReference>
<name>A0A3R7NZW3_PENVA</name>
<dbReference type="STRING" id="6689.A0A3R7NZW3"/>
<dbReference type="EMBL" id="QCYY01002299">
    <property type="protein sequence ID" value="ROT71432.1"/>
    <property type="molecule type" value="Genomic_DNA"/>
</dbReference>
<evidence type="ECO:0000256" key="6">
    <source>
        <dbReference type="RuleBase" id="RU004203"/>
    </source>
</evidence>
<dbReference type="InterPro" id="IPR023333">
    <property type="entry name" value="Proteasome_suB-type"/>
</dbReference>
<comment type="function">
    <text evidence="6">Component of the proteasome, a multicatalytic proteinase complex which is characterized by its ability to cleave peptides with Arg, Phe, Tyr, Leu, and Glu adjacent to the leaving group at neutral or slightly basic pH. The proteasome has an ATP-dependent proteolytic activity.</text>
</comment>
<dbReference type="Pfam" id="PF00227">
    <property type="entry name" value="Proteasome"/>
    <property type="match status" value="1"/>
</dbReference>
<sequence>MSILAYNGGSVVAMKGKNCVAIATDLRFGVQAQTITTDFERVFEVGPHLYIGLPGLVTDTQTVLQRLKFRIKMYEMREGRKVKPRTLMAMVQNLLYERRFGPYFVEPVIAGLDPVTKDPYICALDLIGCPCEPADFVVSGTSSESLYGMCETTWREDLEPDDLFECIGQSLINAFDRDALSGWGAVVHVIEEDKVTTRHIKSRMD</sequence>
<reference evidence="7 8" key="2">
    <citation type="submission" date="2019-01" db="EMBL/GenBank/DDBJ databases">
        <title>The decoding of complex shrimp genome reveals the adaptation for benthos swimmer, frequently molting mechanism and breeding impact on genome.</title>
        <authorList>
            <person name="Sun Y."/>
            <person name="Gao Y."/>
            <person name="Yu Y."/>
        </authorList>
    </citation>
    <scope>NUCLEOTIDE SEQUENCE [LARGE SCALE GENOMIC DNA]</scope>
    <source>
        <tissue evidence="7">Muscle</tissue>
    </source>
</reference>
<dbReference type="GO" id="GO:0005634">
    <property type="term" value="C:nucleus"/>
    <property type="evidence" value="ECO:0007669"/>
    <property type="project" value="UniProtKB-SubCell"/>
</dbReference>